<dbReference type="PANTHER" id="PTHR48081:SF6">
    <property type="entry name" value="PEPTIDASE S9 PROLYL OLIGOPEPTIDASE CATALYTIC DOMAIN-CONTAINING PROTEIN"/>
    <property type="match status" value="1"/>
</dbReference>
<accession>A0ABX7YJN6</accession>
<dbReference type="EMBL" id="CP073084">
    <property type="protein sequence ID" value="QUE54028.1"/>
    <property type="molecule type" value="Genomic_DNA"/>
</dbReference>
<dbReference type="InterPro" id="IPR029058">
    <property type="entry name" value="AB_hydrolase_fold"/>
</dbReference>
<reference evidence="3 4" key="1">
    <citation type="submission" date="2021-04" db="EMBL/GenBank/DDBJ databases">
        <title>Complete genome sequence of a novel Streptococcus species.</title>
        <authorList>
            <person name="Teng J.L.L."/>
        </authorList>
    </citation>
    <scope>NUCLEOTIDE SEQUENCE [LARGE SCALE GENOMIC DNA]</scope>
    <source>
        <strain evidence="3 4">HKU75</strain>
    </source>
</reference>
<sequence length="346" mass="38310">MKVIEIETNKERGVKLTGYLQEVGGEFEGIHKRPAVIVLPGGGYGICSDREADPVALEFARVGYQAFILRYTVRAEQKELIWPHPINDYDEAYDLIKEHADEWFVDTDRIAVCGFSAGGHLAACTATIAKNRPKAAILVYPAINDDMCDFCAPGLPRPAQEVDDLTPPCFISAARDDLLVSVSNAMNFASALTENGINFELHIHSYGNHGYSNGARWVNQNSISRGAQGWMNEATRFLEEVWGIFTSNGFTKPEIKRCVSGDMEKYLSVDCTVLYLEQQGERISHIIGEQLKTIDTIIKAKGYDGAAASYVKTLYTLRGMLEVAGLPKEYIDSLDNELNTIEAIRG</sequence>
<keyword evidence="1 3" id="KW-0378">Hydrolase</keyword>
<name>A0ABX7YJN6_9STRE</name>
<gene>
    <name evidence="3" type="ORF">INT76_09385</name>
</gene>
<dbReference type="InterPro" id="IPR050300">
    <property type="entry name" value="GDXG_lipolytic_enzyme"/>
</dbReference>
<evidence type="ECO:0000256" key="1">
    <source>
        <dbReference type="ARBA" id="ARBA00022801"/>
    </source>
</evidence>
<dbReference type="Pfam" id="PF20434">
    <property type="entry name" value="BD-FAE"/>
    <property type="match status" value="1"/>
</dbReference>
<dbReference type="RefSeq" id="WP_212570168.1">
    <property type="nucleotide sequence ID" value="NZ_CP073084.1"/>
</dbReference>
<evidence type="ECO:0000313" key="4">
    <source>
        <dbReference type="Proteomes" id="UP000677616"/>
    </source>
</evidence>
<dbReference type="GO" id="GO:0016787">
    <property type="term" value="F:hydrolase activity"/>
    <property type="evidence" value="ECO:0007669"/>
    <property type="project" value="UniProtKB-KW"/>
</dbReference>
<protein>
    <submittedName>
        <fullName evidence="3">Alpha/beta hydrolase</fullName>
    </submittedName>
</protein>
<dbReference type="SUPFAM" id="SSF53474">
    <property type="entry name" value="alpha/beta-Hydrolases"/>
    <property type="match status" value="1"/>
</dbReference>
<feature type="domain" description="BD-FAE-like" evidence="2">
    <location>
        <begin position="32"/>
        <end position="131"/>
    </location>
</feature>
<keyword evidence="4" id="KW-1185">Reference proteome</keyword>
<evidence type="ECO:0000259" key="2">
    <source>
        <dbReference type="Pfam" id="PF20434"/>
    </source>
</evidence>
<organism evidence="3 4">
    <name type="scientific">Streptococcus oriscaviae</name>
    <dbReference type="NCBI Taxonomy" id="2781599"/>
    <lineage>
        <taxon>Bacteria</taxon>
        <taxon>Bacillati</taxon>
        <taxon>Bacillota</taxon>
        <taxon>Bacilli</taxon>
        <taxon>Lactobacillales</taxon>
        <taxon>Streptococcaceae</taxon>
        <taxon>Streptococcus</taxon>
    </lineage>
</organism>
<evidence type="ECO:0000313" key="3">
    <source>
        <dbReference type="EMBL" id="QUE54028.1"/>
    </source>
</evidence>
<proteinExistence type="predicted"/>
<dbReference type="Gene3D" id="3.40.50.1820">
    <property type="entry name" value="alpha/beta hydrolase"/>
    <property type="match status" value="1"/>
</dbReference>
<dbReference type="Proteomes" id="UP000677616">
    <property type="component" value="Chromosome"/>
</dbReference>
<dbReference type="InterPro" id="IPR049492">
    <property type="entry name" value="BD-FAE-like_dom"/>
</dbReference>
<dbReference type="PANTHER" id="PTHR48081">
    <property type="entry name" value="AB HYDROLASE SUPERFAMILY PROTEIN C4A8.06C"/>
    <property type="match status" value="1"/>
</dbReference>